<name>D1B3D2_SULD5</name>
<reference evidence="2" key="1">
    <citation type="submission" date="2009-11" db="EMBL/GenBank/DDBJ databases">
        <title>The complete genome of Sulfurospirillum deleyianum DSM 6946.</title>
        <authorList>
            <consortium name="US DOE Joint Genome Institute (JGI-PGF)"/>
            <person name="Lucas S."/>
            <person name="Copeland A."/>
            <person name="Lapidus A."/>
            <person name="Glavina del Rio T."/>
            <person name="Dalin E."/>
            <person name="Tice H."/>
            <person name="Bruce D."/>
            <person name="Goodwin L."/>
            <person name="Pitluck S."/>
            <person name="Kyrpides N."/>
            <person name="Mavromatis K."/>
            <person name="Ivanova N."/>
            <person name="Ovchinnikova G."/>
            <person name="Munk A.C."/>
            <person name="Lu M."/>
            <person name="Brettin T."/>
            <person name="Detter J.C."/>
            <person name="Han C."/>
            <person name="Tapia R."/>
            <person name="Larimer F."/>
            <person name="Land M."/>
            <person name="Hauser L."/>
            <person name="Markowitz V."/>
            <person name="Cheng J.F."/>
            <person name="Hugenholtz P."/>
            <person name="Woyke T."/>
            <person name="Wu D."/>
            <person name="Aumann P."/>
            <person name="Schneider S."/>
            <person name="Lang E."/>
            <person name="Spring S."/>
            <person name="Klenk H.P."/>
            <person name="Eisen J.A."/>
        </authorList>
    </citation>
    <scope>NUCLEOTIDE SEQUENCE [LARGE SCALE GENOMIC DNA]</scope>
    <source>
        <strain evidence="2">ATCC 51133 / DSM 6946 / 5175</strain>
    </source>
</reference>
<dbReference type="STRING" id="525898.Sdel_1586"/>
<dbReference type="Proteomes" id="UP000002222">
    <property type="component" value="Chromosome"/>
</dbReference>
<dbReference type="HOGENOM" id="CLU_2653126_0_0_7"/>
<sequence>MKGWHMSNYEKLKKSYMNDAEFVSMYEDAKTQVDLENEVQYIKDKIHTNDTSFNLLNALDTLQKHISEYTHKRKLA</sequence>
<reference evidence="1 2" key="2">
    <citation type="journal article" date="2010" name="Stand. Genomic Sci.">
        <title>Complete genome sequence of Sulfurospirillum deleyianum type strain (5175).</title>
        <authorList>
            <person name="Sikorski J."/>
            <person name="Lapidus A."/>
            <person name="Copeland A."/>
            <person name="Glavina Del Rio T."/>
            <person name="Nolan M."/>
            <person name="Lucas S."/>
            <person name="Chen F."/>
            <person name="Tice H."/>
            <person name="Cheng J.F."/>
            <person name="Saunders E."/>
            <person name="Bruce D."/>
            <person name="Goodwin L."/>
            <person name="Pitluck S."/>
            <person name="Ovchinnikova G."/>
            <person name="Pati A."/>
            <person name="Ivanova N."/>
            <person name="Mavromatis K."/>
            <person name="Chen A."/>
            <person name="Palaniappan K."/>
            <person name="Chain P."/>
            <person name="Land M."/>
            <person name="Hauser L."/>
            <person name="Chang Y.J."/>
            <person name="Jeffries C.D."/>
            <person name="Brettin T."/>
            <person name="Detter J.C."/>
            <person name="Han C."/>
            <person name="Rohde M."/>
            <person name="Lang E."/>
            <person name="Spring S."/>
            <person name="Goker M."/>
            <person name="Bristow J."/>
            <person name="Eisen J.A."/>
            <person name="Markowitz V."/>
            <person name="Hugenholtz P."/>
            <person name="Kyrpides N.C."/>
            <person name="Klenk H.P."/>
        </authorList>
    </citation>
    <scope>NUCLEOTIDE SEQUENCE [LARGE SCALE GENOMIC DNA]</scope>
    <source>
        <strain evidence="2">ATCC 51133 / DSM 6946 / 5175</strain>
    </source>
</reference>
<keyword evidence="2" id="KW-1185">Reference proteome</keyword>
<protein>
    <submittedName>
        <fullName evidence="1">Uncharacterized protein</fullName>
    </submittedName>
</protein>
<proteinExistence type="predicted"/>
<dbReference type="KEGG" id="sdl:Sdel_1586"/>
<accession>D1B3D2</accession>
<evidence type="ECO:0000313" key="1">
    <source>
        <dbReference type="EMBL" id="ACZ12602.1"/>
    </source>
</evidence>
<evidence type="ECO:0000313" key="2">
    <source>
        <dbReference type="Proteomes" id="UP000002222"/>
    </source>
</evidence>
<dbReference type="EMBL" id="CP001816">
    <property type="protein sequence ID" value="ACZ12602.1"/>
    <property type="molecule type" value="Genomic_DNA"/>
</dbReference>
<organism evidence="1 2">
    <name type="scientific">Sulfurospirillum deleyianum (strain ATCC 51133 / DSM 6946 / 5175)</name>
    <dbReference type="NCBI Taxonomy" id="525898"/>
    <lineage>
        <taxon>Bacteria</taxon>
        <taxon>Pseudomonadati</taxon>
        <taxon>Campylobacterota</taxon>
        <taxon>Epsilonproteobacteria</taxon>
        <taxon>Campylobacterales</taxon>
        <taxon>Sulfurospirillaceae</taxon>
        <taxon>Sulfurospirillum</taxon>
    </lineage>
</organism>
<gene>
    <name evidence="1" type="ordered locus">Sdel_1586</name>
</gene>
<dbReference type="AlphaFoldDB" id="D1B3D2"/>